<dbReference type="GO" id="GO:0030170">
    <property type="term" value="F:pyridoxal phosphate binding"/>
    <property type="evidence" value="ECO:0007669"/>
    <property type="project" value="UniProtKB-UniRule"/>
</dbReference>
<organism evidence="5 6">
    <name type="scientific">Trypanosoma rangeli SC58</name>
    <dbReference type="NCBI Taxonomy" id="429131"/>
    <lineage>
        <taxon>Eukaryota</taxon>
        <taxon>Discoba</taxon>
        <taxon>Euglenozoa</taxon>
        <taxon>Kinetoplastea</taxon>
        <taxon>Metakinetoplastina</taxon>
        <taxon>Trypanosomatida</taxon>
        <taxon>Trypanosomatidae</taxon>
        <taxon>Trypanosoma</taxon>
        <taxon>Herpetosoma</taxon>
    </lineage>
</organism>
<feature type="modified residue" description="N6-(pyridoxal phosphate)lysine" evidence="2">
    <location>
        <position position="85"/>
    </location>
</feature>
<keyword evidence="6" id="KW-1185">Reference proteome</keyword>
<dbReference type="Pfam" id="PF01168">
    <property type="entry name" value="Ala_racemase_N"/>
    <property type="match status" value="1"/>
</dbReference>
<dbReference type="OrthoDB" id="10264196at2759"/>
<sequence>MIFQPTPFWINTQKKKDPNTKQQTLNNNQGTLFRLTPLLLRAGMSRYDVASEPTAEDIAENYKDVMERIHAASEGRLVSLVAVSKTKSPACLQALYNCGQRCFGENYVQEMVEKAGVLPKDICWNFIGHLQSNKVKELLEGVEGLCLVQTVDSAKLANKLQDGCEKYRGGHALDVYVQVNTSGEESKSGTEPGKPAVELAQHIQEKCKLLKLAGLMTIGMPDYTSRPENFECLLRTREAVAAALSVPVDSLALSMGMTGDFENAIKMGSTVVRVGTALFGQRYYPKKVTA</sequence>
<dbReference type="Proteomes" id="UP000031737">
    <property type="component" value="Unassembled WGS sequence"/>
</dbReference>
<dbReference type="NCBIfam" id="TIGR00044">
    <property type="entry name" value="YggS family pyridoxal phosphate-dependent enzyme"/>
    <property type="match status" value="1"/>
</dbReference>
<feature type="domain" description="Alanine racemase N-terminal" evidence="4">
    <location>
        <begin position="57"/>
        <end position="281"/>
    </location>
</feature>
<evidence type="ECO:0000313" key="5">
    <source>
        <dbReference type="EMBL" id="ESL11346.1"/>
    </source>
</evidence>
<dbReference type="InterPro" id="IPR011078">
    <property type="entry name" value="PyrdxlP_homeostasis"/>
</dbReference>
<dbReference type="PANTHER" id="PTHR10146:SF14">
    <property type="entry name" value="PYRIDOXAL PHOSPHATE HOMEOSTASIS PROTEIN"/>
    <property type="match status" value="1"/>
</dbReference>
<dbReference type="HAMAP" id="MF_02087">
    <property type="entry name" value="PLP_homeostasis"/>
    <property type="match status" value="1"/>
</dbReference>
<dbReference type="VEuPathDB" id="TriTrypDB:TRSC58_00905"/>
<accession>A0A061JB50</accession>
<proteinExistence type="inferred from homology"/>
<dbReference type="EMBL" id="AUPL01000905">
    <property type="protein sequence ID" value="ESL11346.1"/>
    <property type="molecule type" value="Genomic_DNA"/>
</dbReference>
<evidence type="ECO:0000256" key="3">
    <source>
        <dbReference type="RuleBase" id="RU004514"/>
    </source>
</evidence>
<name>A0A061JB50_TRYRA</name>
<dbReference type="AlphaFoldDB" id="A0A061JB50"/>
<dbReference type="CDD" id="cd06822">
    <property type="entry name" value="PLPDE_III_YBL036c_euk"/>
    <property type="match status" value="1"/>
</dbReference>
<keyword evidence="1 2" id="KW-0663">Pyridoxal phosphate</keyword>
<evidence type="ECO:0000256" key="2">
    <source>
        <dbReference type="HAMAP-Rule" id="MF_03225"/>
    </source>
</evidence>
<evidence type="ECO:0000256" key="1">
    <source>
        <dbReference type="ARBA" id="ARBA00022898"/>
    </source>
</evidence>
<dbReference type="SUPFAM" id="SSF51419">
    <property type="entry name" value="PLP-binding barrel"/>
    <property type="match status" value="1"/>
</dbReference>
<gene>
    <name evidence="5" type="ORF">TRSC58_00905</name>
</gene>
<protein>
    <recommendedName>
        <fullName evidence="2">Pyridoxal phosphate homeostasis protein</fullName>
        <shortName evidence="2">PLP homeostasis protein</shortName>
    </recommendedName>
</protein>
<dbReference type="FunFam" id="3.20.20.10:FF:000007">
    <property type="entry name" value="Pyridoxal phosphate homeostasis protein"/>
    <property type="match status" value="1"/>
</dbReference>
<comment type="caution">
    <text evidence="5">The sequence shown here is derived from an EMBL/GenBank/DDBJ whole genome shotgun (WGS) entry which is preliminary data.</text>
</comment>
<dbReference type="PANTHER" id="PTHR10146">
    <property type="entry name" value="PROLINE SYNTHETASE CO-TRANSCRIBED BACTERIAL HOMOLOG PROTEIN"/>
    <property type="match status" value="1"/>
</dbReference>
<reference evidence="5 6" key="1">
    <citation type="submission" date="2013-07" db="EMBL/GenBank/DDBJ databases">
        <authorList>
            <person name="Stoco P.H."/>
            <person name="Wagner G."/>
            <person name="Gerber A."/>
            <person name="Zaha A."/>
            <person name="Thompson C."/>
            <person name="Bartholomeu D.C."/>
            <person name="Luckemeyer D.D."/>
            <person name="Bahia D."/>
            <person name="Loreto E."/>
            <person name="Prestes E.B."/>
            <person name="Lima F.M."/>
            <person name="Rodrigues-Luiz G."/>
            <person name="Vallejo G.A."/>
            <person name="Filho J.F."/>
            <person name="Monteiro K.M."/>
            <person name="Tyler K.M."/>
            <person name="de Almeida L.G."/>
            <person name="Ortiz M.F."/>
            <person name="Siervo M.A."/>
            <person name="de Moraes M.H."/>
            <person name="Cunha O.L."/>
            <person name="Mendonca-Neto R."/>
            <person name="Silva R."/>
            <person name="Teixeira S.M."/>
            <person name="Murta S.M."/>
            <person name="Sincero T.C."/>
            <person name="Mendes T.A."/>
            <person name="Urmenyi T.P."/>
            <person name="Silva V.G."/>
            <person name="da Rocha W.D."/>
            <person name="Andersson B."/>
            <person name="Romanha A.J."/>
            <person name="Steindel M."/>
            <person name="de Vasconcelos A.T."/>
            <person name="Grisard E.C."/>
        </authorList>
    </citation>
    <scope>NUCLEOTIDE SEQUENCE [LARGE SCALE GENOMIC DNA]</scope>
    <source>
        <strain evidence="5 6">SC58</strain>
    </source>
</reference>
<dbReference type="InterPro" id="IPR029066">
    <property type="entry name" value="PLP-binding_barrel"/>
</dbReference>
<evidence type="ECO:0000313" key="6">
    <source>
        <dbReference type="Proteomes" id="UP000031737"/>
    </source>
</evidence>
<comment type="similarity">
    <text evidence="2 3">Belongs to the pyridoxal phosphate-binding protein YggS/PROSC family.</text>
</comment>
<dbReference type="InterPro" id="IPR001608">
    <property type="entry name" value="Ala_racemase_N"/>
</dbReference>
<comment type="function">
    <text evidence="2">Pyridoxal 5'-phosphate (PLP)-binding protein, which may be involved in intracellular homeostatic regulation of pyridoxal 5'-phosphate (PLP), the active form of vitamin B6.</text>
</comment>
<dbReference type="Gene3D" id="3.20.20.10">
    <property type="entry name" value="Alanine racemase"/>
    <property type="match status" value="1"/>
</dbReference>
<evidence type="ECO:0000259" key="4">
    <source>
        <dbReference type="Pfam" id="PF01168"/>
    </source>
</evidence>